<gene>
    <name evidence="2" type="ORF">OMP39_14620</name>
</gene>
<dbReference type="EMBL" id="CP110257">
    <property type="protein sequence ID" value="UZD54875.1"/>
    <property type="molecule type" value="Genomic_DNA"/>
</dbReference>
<dbReference type="SUPFAM" id="SSF48452">
    <property type="entry name" value="TPR-like"/>
    <property type="match status" value="1"/>
</dbReference>
<organism evidence="2 3">
    <name type="scientific">Caldimonas aquatica</name>
    <dbReference type="NCBI Taxonomy" id="376175"/>
    <lineage>
        <taxon>Bacteria</taxon>
        <taxon>Pseudomonadati</taxon>
        <taxon>Pseudomonadota</taxon>
        <taxon>Betaproteobacteria</taxon>
        <taxon>Burkholderiales</taxon>
        <taxon>Sphaerotilaceae</taxon>
        <taxon>Caldimonas</taxon>
    </lineage>
</organism>
<reference evidence="2" key="1">
    <citation type="submission" date="2022-10" db="EMBL/GenBank/DDBJ databases">
        <title>Complete genome sequence of Schlegelella aquatica LMG 23380.</title>
        <authorList>
            <person name="Musilova J."/>
            <person name="Kourilova X."/>
            <person name="Bezdicek M."/>
            <person name="Hermankova K."/>
            <person name="Obruca S."/>
            <person name="Sedlar K."/>
        </authorList>
    </citation>
    <scope>NUCLEOTIDE SEQUENCE</scope>
    <source>
        <strain evidence="2">LMG 23380</strain>
    </source>
</reference>
<feature type="region of interest" description="Disordered" evidence="1">
    <location>
        <begin position="166"/>
        <end position="233"/>
    </location>
</feature>
<proteinExistence type="predicted"/>
<keyword evidence="3" id="KW-1185">Reference proteome</keyword>
<protein>
    <recommendedName>
        <fullName evidence="4">Tetratricopeptide repeat protein</fullName>
    </recommendedName>
</protein>
<feature type="compositionally biased region" description="Low complexity" evidence="1">
    <location>
        <begin position="175"/>
        <end position="207"/>
    </location>
</feature>
<dbReference type="InterPro" id="IPR011990">
    <property type="entry name" value="TPR-like_helical_dom_sf"/>
</dbReference>
<accession>A0ABY6MS90</accession>
<evidence type="ECO:0000256" key="1">
    <source>
        <dbReference type="SAM" id="MobiDB-lite"/>
    </source>
</evidence>
<dbReference type="Gene3D" id="1.25.40.10">
    <property type="entry name" value="Tetratricopeptide repeat domain"/>
    <property type="match status" value="1"/>
</dbReference>
<dbReference type="Proteomes" id="UP001163266">
    <property type="component" value="Chromosome"/>
</dbReference>
<sequence>MIRRLSRAAGIGGSSATRALVRRVSSVICACTLAACASSPKNETPAPAPSYEQLLENGQQAHKAGDTLQAVQAWREAARVNPTTKEPWLRIAQLHFDAGDYGQAITAAQEARQRDAQDATANGLLAVSGLRVSSDALARLRSDTLTGSTRAEAEALAKTLREMLGTPVLVPTPPTRAAAPRPSKAEAASSRPAKPVAPASQSASAGPSPTPAPKGRGDDKAASGSRDPFSALR</sequence>
<dbReference type="RefSeq" id="WP_264892541.1">
    <property type="nucleotide sequence ID" value="NZ_CP110257.1"/>
</dbReference>
<evidence type="ECO:0000313" key="2">
    <source>
        <dbReference type="EMBL" id="UZD54875.1"/>
    </source>
</evidence>
<evidence type="ECO:0000313" key="3">
    <source>
        <dbReference type="Proteomes" id="UP001163266"/>
    </source>
</evidence>
<name>A0ABY6MS90_9BURK</name>
<dbReference type="Pfam" id="PF14559">
    <property type="entry name" value="TPR_19"/>
    <property type="match status" value="1"/>
</dbReference>
<evidence type="ECO:0008006" key="4">
    <source>
        <dbReference type="Google" id="ProtNLM"/>
    </source>
</evidence>